<organism evidence="2 3">
    <name type="scientific">Hyphococcus luteus</name>
    <dbReference type="NCBI Taxonomy" id="2058213"/>
    <lineage>
        <taxon>Bacteria</taxon>
        <taxon>Pseudomonadati</taxon>
        <taxon>Pseudomonadota</taxon>
        <taxon>Alphaproteobacteria</taxon>
        <taxon>Parvularculales</taxon>
        <taxon>Parvularculaceae</taxon>
        <taxon>Hyphococcus</taxon>
    </lineage>
</organism>
<dbReference type="InterPro" id="IPR052907">
    <property type="entry name" value="Beta-lactamase/esterase"/>
</dbReference>
<gene>
    <name evidence="2" type="ORF">CW354_09830</name>
</gene>
<comment type="caution">
    <text evidence="2">The sequence shown here is derived from an EMBL/GenBank/DDBJ whole genome shotgun (WGS) entry which is preliminary data.</text>
</comment>
<dbReference type="PANTHER" id="PTHR43319:SF3">
    <property type="entry name" value="BETA-LACTAMASE-RELATED DOMAIN-CONTAINING PROTEIN"/>
    <property type="match status" value="1"/>
</dbReference>
<proteinExistence type="predicted"/>
<evidence type="ECO:0000313" key="3">
    <source>
        <dbReference type="Proteomes" id="UP000239504"/>
    </source>
</evidence>
<dbReference type="Gene3D" id="3.40.710.10">
    <property type="entry name" value="DD-peptidase/beta-lactamase superfamily"/>
    <property type="match status" value="1"/>
</dbReference>
<dbReference type="OrthoDB" id="5705574at2"/>
<keyword evidence="3" id="KW-1185">Reference proteome</keyword>
<dbReference type="Pfam" id="PF00144">
    <property type="entry name" value="Beta-lactamase"/>
    <property type="match status" value="1"/>
</dbReference>
<dbReference type="SUPFAM" id="SSF56601">
    <property type="entry name" value="beta-lactamase/transpeptidase-like"/>
    <property type="match status" value="1"/>
</dbReference>
<evidence type="ECO:0000259" key="1">
    <source>
        <dbReference type="Pfam" id="PF00144"/>
    </source>
</evidence>
<dbReference type="InterPro" id="IPR001466">
    <property type="entry name" value="Beta-lactam-related"/>
</dbReference>
<name>A0A2S7K7V4_9PROT</name>
<dbReference type="PANTHER" id="PTHR43319">
    <property type="entry name" value="BETA-LACTAMASE-RELATED"/>
    <property type="match status" value="1"/>
</dbReference>
<feature type="domain" description="Beta-lactamase-related" evidence="1">
    <location>
        <begin position="18"/>
        <end position="364"/>
    </location>
</feature>
<accession>A0A2S7K7V4</accession>
<dbReference type="InterPro" id="IPR012338">
    <property type="entry name" value="Beta-lactam/transpept-like"/>
</dbReference>
<dbReference type="RefSeq" id="WP_104829816.1">
    <property type="nucleotide sequence ID" value="NZ_PJCH01000005.1"/>
</dbReference>
<evidence type="ECO:0000313" key="2">
    <source>
        <dbReference type="EMBL" id="PQA88572.1"/>
    </source>
</evidence>
<sequence>MRSSGFVRDGFSAVGEAFEKNFEEGLELGACFAVVIDGETVVDIRGGFSDKVKETPWTEDTLACIYSSGKAVLSFLMARAVSDGLLDYDAPVAQYWSDFAAEGKEDITVAQMLSHQAGLCGFPEEMSPETWLDWDAICAKLAVMAPLWEPGTANGYHPQTVGFMAGELLRRVTGKSVGQHIEGYEASDGLQIFCGMRADQMARAAYMPKPPKAPDLGTINEFKQAAFLKPWSAPAKVAREDWMAAELPASNMHADARSLAKIVHPFANSGNWTDGDPCLSREAIDAALAERIRGDDLVLPFHLSWAAGLMRNINRHFGPNENAFGHAGFGGSCIVVDPENNLTAAYVMNKMSPSLVGDPRAVRLLDAVYTCL</sequence>
<reference evidence="2 3" key="1">
    <citation type="submission" date="2017-12" db="EMBL/GenBank/DDBJ databases">
        <authorList>
            <person name="Hurst M.R.H."/>
        </authorList>
    </citation>
    <scope>NUCLEOTIDE SEQUENCE [LARGE SCALE GENOMIC DNA]</scope>
    <source>
        <strain evidence="2 3">SY-3-19</strain>
    </source>
</reference>
<dbReference type="AlphaFoldDB" id="A0A2S7K7V4"/>
<dbReference type="Proteomes" id="UP000239504">
    <property type="component" value="Unassembled WGS sequence"/>
</dbReference>
<protein>
    <submittedName>
        <fullName evidence="2">Esterase</fullName>
    </submittedName>
</protein>
<dbReference type="EMBL" id="PJCH01000005">
    <property type="protein sequence ID" value="PQA88572.1"/>
    <property type="molecule type" value="Genomic_DNA"/>
</dbReference>